<protein>
    <submittedName>
        <fullName evidence="1">Uncharacterized protein</fullName>
    </submittedName>
</protein>
<evidence type="ECO:0000313" key="1">
    <source>
        <dbReference type="EMBL" id="GAG42117.1"/>
    </source>
</evidence>
<dbReference type="AlphaFoldDB" id="X0Y466"/>
<name>X0Y466_9ZZZZ</name>
<gene>
    <name evidence="1" type="ORF">S01H1_84351</name>
</gene>
<feature type="non-terminal residue" evidence="1">
    <location>
        <position position="1"/>
    </location>
</feature>
<reference evidence="1" key="1">
    <citation type="journal article" date="2014" name="Front. Microbiol.">
        <title>High frequency of phylogenetically diverse reductive dehalogenase-homologous genes in deep subseafloor sedimentary metagenomes.</title>
        <authorList>
            <person name="Kawai M."/>
            <person name="Futagami T."/>
            <person name="Toyoda A."/>
            <person name="Takaki Y."/>
            <person name="Nishi S."/>
            <person name="Hori S."/>
            <person name="Arai W."/>
            <person name="Tsubouchi T."/>
            <person name="Morono Y."/>
            <person name="Uchiyama I."/>
            <person name="Ito T."/>
            <person name="Fujiyama A."/>
            <person name="Inagaki F."/>
            <person name="Takami H."/>
        </authorList>
    </citation>
    <scope>NUCLEOTIDE SEQUENCE</scope>
    <source>
        <strain evidence="1">Expedition CK06-06</strain>
    </source>
</reference>
<organism evidence="1">
    <name type="scientific">marine sediment metagenome</name>
    <dbReference type="NCBI Taxonomy" id="412755"/>
    <lineage>
        <taxon>unclassified sequences</taxon>
        <taxon>metagenomes</taxon>
        <taxon>ecological metagenomes</taxon>
    </lineage>
</organism>
<sequence length="42" mass="4735">LLEVNTFGNLIDSGFIASINNNPNMTQIIIRNRGIMKVAKFR</sequence>
<accession>X0Y466</accession>
<dbReference type="EMBL" id="BARS01057562">
    <property type="protein sequence ID" value="GAG42117.1"/>
    <property type="molecule type" value="Genomic_DNA"/>
</dbReference>
<proteinExistence type="predicted"/>
<comment type="caution">
    <text evidence="1">The sequence shown here is derived from an EMBL/GenBank/DDBJ whole genome shotgun (WGS) entry which is preliminary data.</text>
</comment>